<evidence type="ECO:0008006" key="3">
    <source>
        <dbReference type="Google" id="ProtNLM"/>
    </source>
</evidence>
<dbReference type="GO" id="GO:0005929">
    <property type="term" value="C:cilium"/>
    <property type="evidence" value="ECO:0000318"/>
    <property type="project" value="GO_Central"/>
</dbReference>
<dbReference type="PANTHER" id="PTHR15673">
    <property type="entry name" value="IQ CALMODULIN-BINDING MOTIF CONTAINING PROTEIN 1"/>
    <property type="match status" value="1"/>
</dbReference>
<dbReference type="Proteomes" id="UP000001593">
    <property type="component" value="Unassembled WGS sequence"/>
</dbReference>
<proteinExistence type="predicted"/>
<gene>
    <name evidence="1" type="ORF">NEMVEDRAFT_v1g158806</name>
</gene>
<keyword evidence="2" id="KW-1185">Reference proteome</keyword>
<organism evidence="1 2">
    <name type="scientific">Nematostella vectensis</name>
    <name type="common">Starlet sea anemone</name>
    <dbReference type="NCBI Taxonomy" id="45351"/>
    <lineage>
        <taxon>Eukaryota</taxon>
        <taxon>Metazoa</taxon>
        <taxon>Cnidaria</taxon>
        <taxon>Anthozoa</taxon>
        <taxon>Hexacorallia</taxon>
        <taxon>Actiniaria</taxon>
        <taxon>Edwardsiidae</taxon>
        <taxon>Nematostella</taxon>
    </lineage>
</organism>
<dbReference type="HOGENOM" id="CLU_035387_0_0_1"/>
<evidence type="ECO:0000313" key="2">
    <source>
        <dbReference type="Proteomes" id="UP000001593"/>
    </source>
</evidence>
<dbReference type="PANTHER" id="PTHR15673:SF2">
    <property type="entry name" value="IQ CALMODULIN-BINDING MOTIF-CONTAINING PROTEIN 1"/>
    <property type="match status" value="1"/>
</dbReference>
<sequence length="576" mass="66190">MDFESPAEVRQRALHLAAEVAETEDSNVPVLLLGLRDILECSPVKSELGTIIRIDLWTYDLIHVTNLALRQDFNAIQGQWSTAANLSVLLCQCCVGLDLPEVEEYERAFLPSVLESVLTVASKIHDIFSKETLDEDRSYYLHHVKNIFSWLQQLISAHAHLATKFVQSKRLLQMLMTEDPQVGLIIMSVLEDIWKSNRLGTILDELSPPSLHSILDEIIFKLSASDDTSIGRTSTHLVLTAAKCNQSVVQILLSKRYRGVKAYLSKWRGRGFDSDVKHLIGLLEAGTAAQAEQMKFSSAATTIQSGFRGYKTRKQLELAKAGMTKLQRLFRQKRDLKIREAERVKEEENRKHLAEQKRIQEFRCSMKKQLKLLETVPAREVNKHMQENQIAAATTIQAAYRGMRCRRQAQHVRTHLLRVRAAIRIQRQIILFPVQFRRYRKGKEDKPPHPFLSGLTDARRVELQEIIVQRRERFPPKHRTPVELKELHEKAHSLLSSHVMVAMKARRDEQRRDALMARLEMDSDHLLAAPGLEAAKTEVIDSYTSQSAPVITKAKMEHSAKLRYYKLPWWKKLNDE</sequence>
<dbReference type="CDD" id="cd23767">
    <property type="entry name" value="IQCD"/>
    <property type="match status" value="1"/>
</dbReference>
<dbReference type="STRING" id="45351.A7RHT0"/>
<dbReference type="OMA" id="DDYIRLH"/>
<reference evidence="1 2" key="1">
    <citation type="journal article" date="2007" name="Science">
        <title>Sea anemone genome reveals ancestral eumetazoan gene repertoire and genomic organization.</title>
        <authorList>
            <person name="Putnam N.H."/>
            <person name="Srivastava M."/>
            <person name="Hellsten U."/>
            <person name="Dirks B."/>
            <person name="Chapman J."/>
            <person name="Salamov A."/>
            <person name="Terry A."/>
            <person name="Shapiro H."/>
            <person name="Lindquist E."/>
            <person name="Kapitonov V.V."/>
            <person name="Jurka J."/>
            <person name="Genikhovich G."/>
            <person name="Grigoriev I.V."/>
            <person name="Lucas S.M."/>
            <person name="Steele R.E."/>
            <person name="Finnerty J.R."/>
            <person name="Technau U."/>
            <person name="Martindale M.Q."/>
            <person name="Rokhsar D.S."/>
        </authorList>
    </citation>
    <scope>NUCLEOTIDE SEQUENCE [LARGE SCALE GENOMIC DNA]</scope>
    <source>
        <strain evidence="2">CH2 X CH6</strain>
    </source>
</reference>
<dbReference type="PROSITE" id="PS50096">
    <property type="entry name" value="IQ"/>
    <property type="match status" value="2"/>
</dbReference>
<dbReference type="InterPro" id="IPR028765">
    <property type="entry name" value="IQCB1"/>
</dbReference>
<dbReference type="GO" id="GO:0060271">
    <property type="term" value="P:cilium assembly"/>
    <property type="evidence" value="ECO:0000318"/>
    <property type="project" value="GO_Central"/>
</dbReference>
<feature type="non-terminal residue" evidence="1">
    <location>
        <position position="1"/>
    </location>
</feature>
<dbReference type="GO" id="GO:0005516">
    <property type="term" value="F:calmodulin binding"/>
    <property type="evidence" value="ECO:0007669"/>
    <property type="project" value="InterPro"/>
</dbReference>
<dbReference type="InterPro" id="IPR000048">
    <property type="entry name" value="IQ_motif_EF-hand-BS"/>
</dbReference>
<evidence type="ECO:0000313" key="1">
    <source>
        <dbReference type="EMBL" id="EDO49031.1"/>
    </source>
</evidence>
<protein>
    <recommendedName>
        <fullName evidence="3">IQ calmodulin-binding motif-containing protein 1</fullName>
    </recommendedName>
</protein>
<accession>A7RHT0</accession>
<dbReference type="EMBL" id="DS469511">
    <property type="protein sequence ID" value="EDO49031.1"/>
    <property type="molecule type" value="Genomic_DNA"/>
</dbReference>
<dbReference type="Gene3D" id="1.20.5.190">
    <property type="match status" value="1"/>
</dbReference>
<name>A7RHT0_NEMVE</name>
<dbReference type="AlphaFoldDB" id="A7RHT0"/>
<dbReference type="Pfam" id="PF00612">
    <property type="entry name" value="IQ"/>
    <property type="match status" value="2"/>
</dbReference>
<dbReference type="PhylomeDB" id="A7RHT0"/>
<dbReference type="InParanoid" id="A7RHT0"/>
<dbReference type="eggNOG" id="KOG0160">
    <property type="taxonomic scope" value="Eukaryota"/>
</dbReference>
<dbReference type="SMART" id="SM00015">
    <property type="entry name" value="IQ"/>
    <property type="match status" value="2"/>
</dbReference>